<dbReference type="OMA" id="GDHFKRG"/>
<organism evidence="5 6">
    <name type="scientific">Eptatretus burgeri</name>
    <name type="common">Inshore hagfish</name>
    <dbReference type="NCBI Taxonomy" id="7764"/>
    <lineage>
        <taxon>Eukaryota</taxon>
        <taxon>Metazoa</taxon>
        <taxon>Chordata</taxon>
        <taxon>Craniata</taxon>
        <taxon>Vertebrata</taxon>
        <taxon>Cyclostomata</taxon>
        <taxon>Myxini</taxon>
        <taxon>Myxiniformes</taxon>
        <taxon>Myxinidae</taxon>
        <taxon>Eptatretinae</taxon>
        <taxon>Eptatretus</taxon>
    </lineage>
</organism>
<dbReference type="Pfam" id="PF01073">
    <property type="entry name" value="3Beta_HSD"/>
    <property type="match status" value="2"/>
</dbReference>
<evidence type="ECO:0000256" key="3">
    <source>
        <dbReference type="RuleBase" id="RU004475"/>
    </source>
</evidence>
<protein>
    <submittedName>
        <fullName evidence="5">Hydroxy-delta-5-steroid dehydrogenase, 3 beta- and steroid delta-isomerase</fullName>
    </submittedName>
</protein>
<dbReference type="Proteomes" id="UP000694388">
    <property type="component" value="Unplaced"/>
</dbReference>
<dbReference type="PANTHER" id="PTHR43245:SF51">
    <property type="entry name" value="SHORT CHAIN DEHYDROGENASE_REDUCTASE FAMILY 42E, MEMBER 2"/>
    <property type="match status" value="1"/>
</dbReference>
<dbReference type="GO" id="GO:0006694">
    <property type="term" value="P:steroid biosynthetic process"/>
    <property type="evidence" value="ECO:0007669"/>
    <property type="project" value="InterPro"/>
</dbReference>
<reference evidence="5" key="1">
    <citation type="submission" date="2025-08" db="UniProtKB">
        <authorList>
            <consortium name="Ensembl"/>
        </authorList>
    </citation>
    <scope>IDENTIFICATION</scope>
</reference>
<keyword evidence="3" id="KW-0472">Membrane</keyword>
<keyword evidence="2 3" id="KW-0560">Oxidoreductase</keyword>
<dbReference type="Gene3D" id="3.40.50.720">
    <property type="entry name" value="NAD(P)-binding Rossmann-like Domain"/>
    <property type="match status" value="1"/>
</dbReference>
<feature type="domain" description="3-beta hydroxysteroid dehydrogenase/isomerase" evidence="4">
    <location>
        <begin position="153"/>
        <end position="260"/>
    </location>
</feature>
<evidence type="ECO:0000256" key="1">
    <source>
        <dbReference type="ARBA" id="ARBA00009219"/>
    </source>
</evidence>
<dbReference type="InterPro" id="IPR002225">
    <property type="entry name" value="3Beta_OHSteriod_DH/Estase"/>
</dbReference>
<dbReference type="PANTHER" id="PTHR43245">
    <property type="entry name" value="BIFUNCTIONAL POLYMYXIN RESISTANCE PROTEIN ARNA"/>
    <property type="match status" value="1"/>
</dbReference>
<evidence type="ECO:0000313" key="5">
    <source>
        <dbReference type="Ensembl" id="ENSEBUP00000015719.1"/>
    </source>
</evidence>
<feature type="domain" description="3-beta hydroxysteroid dehydrogenase/isomerase" evidence="4">
    <location>
        <begin position="13"/>
        <end position="133"/>
    </location>
</feature>
<dbReference type="InterPro" id="IPR050177">
    <property type="entry name" value="Lipid_A_modif_metabolic_enz"/>
</dbReference>
<dbReference type="GeneTree" id="ENSGT00940000160236"/>
<dbReference type="PROSITE" id="PS51257">
    <property type="entry name" value="PROKAR_LIPOPROTEIN"/>
    <property type="match status" value="1"/>
</dbReference>
<keyword evidence="3" id="KW-0812">Transmembrane</keyword>
<dbReference type="GO" id="GO:0016616">
    <property type="term" value="F:oxidoreductase activity, acting on the CH-OH group of donors, NAD or NADP as acceptor"/>
    <property type="evidence" value="ECO:0007669"/>
    <property type="project" value="InterPro"/>
</dbReference>
<accession>A0A8C4QK18</accession>
<keyword evidence="6" id="KW-1185">Reference proteome</keyword>
<proteinExistence type="inferred from homology"/>
<evidence type="ECO:0000256" key="2">
    <source>
        <dbReference type="ARBA" id="ARBA00023002"/>
    </source>
</evidence>
<dbReference type="AlphaFoldDB" id="A0A8C4QK18"/>
<name>A0A8C4QK18_EPTBU</name>
<feature type="transmembrane region" description="Helical" evidence="3">
    <location>
        <begin position="268"/>
        <end position="288"/>
    </location>
</feature>
<evidence type="ECO:0000313" key="6">
    <source>
        <dbReference type="Proteomes" id="UP000694388"/>
    </source>
</evidence>
<reference evidence="5" key="2">
    <citation type="submission" date="2025-09" db="UniProtKB">
        <authorList>
            <consortium name="Ensembl"/>
        </authorList>
    </citation>
    <scope>IDENTIFICATION</scope>
</reference>
<dbReference type="InterPro" id="IPR036291">
    <property type="entry name" value="NAD(P)-bd_dom_sf"/>
</dbReference>
<feature type="transmembrane region" description="Helical" evidence="3">
    <location>
        <begin position="29"/>
        <end position="48"/>
    </location>
</feature>
<evidence type="ECO:0000259" key="4">
    <source>
        <dbReference type="Pfam" id="PF01073"/>
    </source>
</evidence>
<keyword evidence="3" id="KW-1133">Transmembrane helix</keyword>
<sequence length="353" mass="39741">MLTHKDHQGIIVVVTGGCGFLGRRLVQMLCIMIIVIVFIFVFILSASVRVSCVLGDLKDMPVLRDALRDATVVLHAASLVDVWGKYPSTLLHTSNVIGTKNVVEACRLENVPFLIYTSTMEVVGPNTLHHPFIRYVCIVMYCIYSLSPPSKAKELSGGGHLATLALRPTGIYGEDHDILKGLVSSVYRCRGIMLKLAPPEAEHGRVYIGNVAWMHILAAYCLYTKRTGPAAGEVFYCYDDSPYLSYSNFNHELLEAAGIPITPFQVPYLVILIIVWIAEMFSVILRPFKQWTPILNRHTLSMVWTPFTVSTDKAAKLLGYQPRYEWKESRERTSRWLNSIFEITEKDGDKIQI</sequence>
<dbReference type="Ensembl" id="ENSEBUT00000016295.1">
    <property type="protein sequence ID" value="ENSEBUP00000015719.1"/>
    <property type="gene ID" value="ENSEBUG00000009894.1"/>
</dbReference>
<comment type="similarity">
    <text evidence="1 3">Belongs to the 3-beta-HSD family.</text>
</comment>
<dbReference type="SUPFAM" id="SSF51735">
    <property type="entry name" value="NAD(P)-binding Rossmann-fold domains"/>
    <property type="match status" value="1"/>
</dbReference>